<comment type="similarity">
    <text evidence="1">Belongs to the NAD(P)-dependent epimerase/dehydratase family.</text>
</comment>
<comment type="caution">
    <text evidence="5">The sequence shown here is derived from an EMBL/GenBank/DDBJ whole genome shotgun (WGS) entry which is preliminary data.</text>
</comment>
<evidence type="ECO:0000259" key="4">
    <source>
        <dbReference type="Pfam" id="PF01370"/>
    </source>
</evidence>
<dbReference type="AlphaFoldDB" id="A0AAV9ZQK6"/>
<evidence type="ECO:0000259" key="3">
    <source>
        <dbReference type="Pfam" id="PF00535"/>
    </source>
</evidence>
<dbReference type="Gene3D" id="3.90.550.10">
    <property type="entry name" value="Spore Coat Polysaccharide Biosynthesis Protein SpsA, Chain A"/>
    <property type="match status" value="1"/>
</dbReference>
<dbReference type="Gene3D" id="3.90.25.10">
    <property type="entry name" value="UDP-galactose 4-epimerase, domain 1"/>
    <property type="match status" value="1"/>
</dbReference>
<sequence length="1009" mass="112801">MVPLQDQPTASKLILVTGGGGFVGAAVAKRLHAEGNRIRVIDTVPRPSDSYFEYIQGDLSDPSCCKAVMQGVGTILHFAANMGGMGTIHEGNDFTIYRDNQNITLNVLDAAVRNGVSCILFASSACVYPDHLQSQVEKNDDMKLSEVDAFDSGHPSPQGLYGLEKLVGEMLLQLYAPKFSAGIRIARLHNVYGPGGSWHDGREKAPAAFARKAIAAKKLGDDRAVFEIWGDGRQRRSFIYIDDCVEGLLRLLRSDYPGPVNIGSDRSVSMQDLAEIALGAVGIDVSRTTFIFDSKKPVGVQARNSDNRLVKKELGWEPQISLEDGMRRTARWIDEEVRGLLDGHDDSDGHSILLGLQKSIVLDLGATMLQFGVLLPITSRGSALPGDCLHYLRKFAASLYSTTWRDTRSGEVQFRVKVYLAFDYDDEFLLEGKKAETVLREEGIWDVTRLVCNFPRGHVCSHWRECARKAYADGCDYMSLFGDDVELLDEGWLRELHRIFEDISSDTGSPHGLGCVAFTDLSFPGMPTFPVIHRRHLDIFEGNVIPSEFINQDGDPFLFQLYRRFGSSTMAPFRIRNAVGGSDDARYTKQPLHEWTFDVLDKATLAVEASLGSRAHDIRKLTIDIIVPSFRVQIDTLSRILDLKSSSTCEVMFIIIIDDPTAAGIVELERKYAHRPDVRIRVNKVNLGASATRNRGMKEASGNYVFFLDDDVVPQPDILIEAEHVIRSSPNCAGFVGSTLFPPADTVFKSAVHLAGVTYFWDIASKFPACTDLPWGVTANLIARRNKDGVQYDLRFPKTGGGEDIDFCVRKRDLFVKADKEGFHAAPKVIATHPWWHDGKRSYWRFYMWAKGDGALIAMFPELCYDDWSPHSAQLFLFTSILAFLAILSRDLPSFKVSLVTVVSVFVANVVHDLYRHLIRDKTVEPRSTITGFHWVVAIFESSIIRMMSEGGRLIGQMERGELALAVGQRRFDWFSNRFGTGPRDNERKNNRERLVLWLIVAITLSNFI</sequence>
<accession>A0AAV9ZQK6</accession>
<dbReference type="Gene3D" id="3.40.50.720">
    <property type="entry name" value="NAD(P)-binding Rossmann-like Domain"/>
    <property type="match status" value="1"/>
</dbReference>
<evidence type="ECO:0000313" key="6">
    <source>
        <dbReference type="Proteomes" id="UP001362999"/>
    </source>
</evidence>
<dbReference type="SUPFAM" id="SSF51735">
    <property type="entry name" value="NAD(P)-binding Rossmann-fold domains"/>
    <property type="match status" value="1"/>
</dbReference>
<gene>
    <name evidence="5" type="ORF">R3P38DRAFT_274221</name>
</gene>
<proteinExistence type="inferred from homology"/>
<dbReference type="InterPro" id="IPR001173">
    <property type="entry name" value="Glyco_trans_2-like"/>
</dbReference>
<dbReference type="SUPFAM" id="SSF53448">
    <property type="entry name" value="Nucleotide-diphospho-sugar transferases"/>
    <property type="match status" value="1"/>
</dbReference>
<dbReference type="Pfam" id="PF00535">
    <property type="entry name" value="Glycos_transf_2"/>
    <property type="match status" value="1"/>
</dbReference>
<keyword evidence="2" id="KW-0520">NAD</keyword>
<keyword evidence="6" id="KW-1185">Reference proteome</keyword>
<evidence type="ECO:0000256" key="2">
    <source>
        <dbReference type="ARBA" id="ARBA00023027"/>
    </source>
</evidence>
<feature type="domain" description="NAD-dependent epimerase/dehydratase" evidence="4">
    <location>
        <begin position="14"/>
        <end position="263"/>
    </location>
</feature>
<reference evidence="5 6" key="1">
    <citation type="journal article" date="2024" name="J Genomics">
        <title>Draft genome sequencing and assembly of Favolaschia claudopus CIRM-BRFM 2984 isolated from oak limbs.</title>
        <authorList>
            <person name="Navarro D."/>
            <person name="Drula E."/>
            <person name="Chaduli D."/>
            <person name="Cazenave R."/>
            <person name="Ahrendt S."/>
            <person name="Wang J."/>
            <person name="Lipzen A."/>
            <person name="Daum C."/>
            <person name="Barry K."/>
            <person name="Grigoriev I.V."/>
            <person name="Favel A."/>
            <person name="Rosso M.N."/>
            <person name="Martin F."/>
        </authorList>
    </citation>
    <scope>NUCLEOTIDE SEQUENCE [LARGE SCALE GENOMIC DNA]</scope>
    <source>
        <strain evidence="5 6">CIRM-BRFM 2984</strain>
    </source>
</reference>
<protein>
    <recommendedName>
        <fullName evidence="7">Glycosyltransferase family 2 protein</fullName>
    </recommendedName>
</protein>
<feature type="domain" description="Glycosyltransferase 2-like" evidence="3">
    <location>
        <begin position="625"/>
        <end position="719"/>
    </location>
</feature>
<dbReference type="Proteomes" id="UP001362999">
    <property type="component" value="Unassembled WGS sequence"/>
</dbReference>
<name>A0AAV9ZQK6_9AGAR</name>
<dbReference type="InterPro" id="IPR001509">
    <property type="entry name" value="Epimerase_deHydtase"/>
</dbReference>
<evidence type="ECO:0000313" key="5">
    <source>
        <dbReference type="EMBL" id="KAK6988602.1"/>
    </source>
</evidence>
<dbReference type="PANTHER" id="PTHR43574">
    <property type="entry name" value="EPIMERASE-RELATED"/>
    <property type="match status" value="1"/>
</dbReference>
<dbReference type="InterPro" id="IPR036291">
    <property type="entry name" value="NAD(P)-bd_dom_sf"/>
</dbReference>
<dbReference type="CDD" id="cd00761">
    <property type="entry name" value="Glyco_tranf_GTA_type"/>
    <property type="match status" value="1"/>
</dbReference>
<organism evidence="5 6">
    <name type="scientific">Favolaschia claudopus</name>
    <dbReference type="NCBI Taxonomy" id="2862362"/>
    <lineage>
        <taxon>Eukaryota</taxon>
        <taxon>Fungi</taxon>
        <taxon>Dikarya</taxon>
        <taxon>Basidiomycota</taxon>
        <taxon>Agaricomycotina</taxon>
        <taxon>Agaricomycetes</taxon>
        <taxon>Agaricomycetidae</taxon>
        <taxon>Agaricales</taxon>
        <taxon>Marasmiineae</taxon>
        <taxon>Mycenaceae</taxon>
        <taxon>Favolaschia</taxon>
    </lineage>
</organism>
<evidence type="ECO:0000256" key="1">
    <source>
        <dbReference type="ARBA" id="ARBA00007637"/>
    </source>
</evidence>
<dbReference type="Pfam" id="PF01370">
    <property type="entry name" value="Epimerase"/>
    <property type="match status" value="1"/>
</dbReference>
<evidence type="ECO:0008006" key="7">
    <source>
        <dbReference type="Google" id="ProtNLM"/>
    </source>
</evidence>
<dbReference type="InterPro" id="IPR029044">
    <property type="entry name" value="Nucleotide-diphossugar_trans"/>
</dbReference>
<dbReference type="EMBL" id="JAWWNJ010000121">
    <property type="protein sequence ID" value="KAK6988602.1"/>
    <property type="molecule type" value="Genomic_DNA"/>
</dbReference>